<dbReference type="Proteomes" id="UP000316181">
    <property type="component" value="Unassembled WGS sequence"/>
</dbReference>
<feature type="compositionally biased region" description="Basic and acidic residues" evidence="1">
    <location>
        <begin position="74"/>
        <end position="83"/>
    </location>
</feature>
<dbReference type="InterPro" id="IPR043763">
    <property type="entry name" value="DUF5709"/>
</dbReference>
<dbReference type="Pfam" id="PF18970">
    <property type="entry name" value="DUF5709"/>
    <property type="match status" value="1"/>
</dbReference>
<feature type="region of interest" description="Disordered" evidence="1">
    <location>
        <begin position="62"/>
        <end position="96"/>
    </location>
</feature>
<evidence type="ECO:0000256" key="1">
    <source>
        <dbReference type="SAM" id="MobiDB-lite"/>
    </source>
</evidence>
<dbReference type="OrthoDB" id="3212066at2"/>
<evidence type="ECO:0000313" key="3">
    <source>
        <dbReference type="EMBL" id="TQK77086.1"/>
    </source>
</evidence>
<dbReference type="AlphaFoldDB" id="A0A542SR40"/>
<evidence type="ECO:0000313" key="4">
    <source>
        <dbReference type="Proteomes" id="UP000316181"/>
    </source>
</evidence>
<sequence length="119" mass="12698">MSEFNEVDSDQLPNEDTLINNGAGDPLDEGYSPNDFPRAGLYSETAAAQEEGLSIDRELAAEEPEVWDEDQDADTLRTGRLVDDPAAASGRDNDVFAVDEGRDGGAASAEEAAVHVIDE</sequence>
<reference evidence="3 4" key="1">
    <citation type="submission" date="2019-06" db="EMBL/GenBank/DDBJ databases">
        <title>Sequencing the genomes of 1000 actinobacteria strains.</title>
        <authorList>
            <person name="Klenk H.-P."/>
        </authorList>
    </citation>
    <scope>NUCLEOTIDE SEQUENCE [LARGE SCALE GENOMIC DNA]</scope>
    <source>
        <strain evidence="3 4">DSM 10596</strain>
    </source>
</reference>
<comment type="caution">
    <text evidence="3">The sequence shown here is derived from an EMBL/GenBank/DDBJ whole genome shotgun (WGS) entry which is preliminary data.</text>
</comment>
<dbReference type="RefSeq" id="WP_142112813.1">
    <property type="nucleotide sequence ID" value="NZ_BAAATB010000006.1"/>
</dbReference>
<proteinExistence type="predicted"/>
<feature type="compositionally biased region" description="Polar residues" evidence="1">
    <location>
        <begin position="11"/>
        <end position="20"/>
    </location>
</feature>
<evidence type="ECO:0000259" key="2">
    <source>
        <dbReference type="Pfam" id="PF18970"/>
    </source>
</evidence>
<keyword evidence="4" id="KW-1185">Reference proteome</keyword>
<organism evidence="3 4">
    <name type="scientific">Rarobacter incanus</name>
    <dbReference type="NCBI Taxonomy" id="153494"/>
    <lineage>
        <taxon>Bacteria</taxon>
        <taxon>Bacillati</taxon>
        <taxon>Actinomycetota</taxon>
        <taxon>Actinomycetes</taxon>
        <taxon>Micrococcales</taxon>
        <taxon>Rarobacteraceae</taxon>
        <taxon>Rarobacter</taxon>
    </lineage>
</organism>
<gene>
    <name evidence="3" type="ORF">FB389_1801</name>
</gene>
<feature type="domain" description="DUF5709" evidence="2">
    <location>
        <begin position="74"/>
        <end position="119"/>
    </location>
</feature>
<protein>
    <recommendedName>
        <fullName evidence="2">DUF5709 domain-containing protein</fullName>
    </recommendedName>
</protein>
<feature type="compositionally biased region" description="Acidic residues" evidence="1">
    <location>
        <begin position="62"/>
        <end position="73"/>
    </location>
</feature>
<dbReference type="EMBL" id="VFNV01000001">
    <property type="protein sequence ID" value="TQK77086.1"/>
    <property type="molecule type" value="Genomic_DNA"/>
</dbReference>
<name>A0A542SR40_9MICO</name>
<feature type="region of interest" description="Disordered" evidence="1">
    <location>
        <begin position="1"/>
        <end position="39"/>
    </location>
</feature>
<accession>A0A542SR40</accession>